<evidence type="ECO:0000313" key="3">
    <source>
        <dbReference type="EMBL" id="MCV6823222.1"/>
    </source>
</evidence>
<dbReference type="Pfam" id="PF13432">
    <property type="entry name" value="TPR_16"/>
    <property type="match status" value="2"/>
</dbReference>
<comment type="caution">
    <text evidence="3">The sequence shown here is derived from an EMBL/GenBank/DDBJ whole genome shotgun (WGS) entry which is preliminary data.</text>
</comment>
<protein>
    <submittedName>
        <fullName evidence="3">Tetratricopeptide repeat protein</fullName>
    </submittedName>
</protein>
<dbReference type="Pfam" id="PF13174">
    <property type="entry name" value="TPR_6"/>
    <property type="match status" value="1"/>
</dbReference>
<dbReference type="Pfam" id="PF13424">
    <property type="entry name" value="TPR_12"/>
    <property type="match status" value="1"/>
</dbReference>
<dbReference type="PANTHER" id="PTHR12558:SF13">
    <property type="entry name" value="CELL DIVISION CYCLE PROTEIN 27 HOMOLOG"/>
    <property type="match status" value="1"/>
</dbReference>
<sequence>MSNSLLRSFALSALCLFPSLPASSEGFVGAYLAGQSARFSADFEASALYYTRALALDPTNAHLMNVASAAYVSKGDLASAVPIARSLDQTGTDNLIANIVLASNDIIEGDYAAVTKRLEAGGEVGPIATELLAAWAAIGEGKMSRALELFDEMALEPGLGGIAAFHKALALGSVGDFEGAEAILSNSQGTNLEHTRLSLIAHLQVLSQLERNQDALDILKLFYGDGDVDPEFSAIKEKLEAGETVPFTAARNPREGAAQSFFTLAEIFAQEAAPDHTILYSRAAEFLNPEHLPALLLTAGLLEELEQYELANAAYAKVPEGSVVYHVAEMGRSETLRKAGKPDEAIEVLTALADEYPTLPSVSIALGDLYRSEERYAEAAEAYDAALALFPDDLPGTWFIYYSRGICYERLDEWEKAEADFRKALSFNENQPQVLNYLGYSMVEKNINLDEALEMIETAVAARPRDGYIIDSLAWVYYKLGRFEDAVAPMEKAAVLEPLDPIVSDHLGDVLWMVGRKNEASFQWRRALSLEPEEEEADRIRRKLEVGLDVVLEEEALETDKTQ</sequence>
<reference evidence="3" key="1">
    <citation type="submission" date="2022-10" db="EMBL/GenBank/DDBJ databases">
        <authorList>
            <person name="Yue Y."/>
        </authorList>
    </citation>
    <scope>NUCLEOTIDE SEQUENCE</scope>
    <source>
        <strain evidence="3">Z654</strain>
    </source>
</reference>
<gene>
    <name evidence="3" type="ORF">OH136_01530</name>
</gene>
<organism evidence="3 4">
    <name type="scientific">Halocynthiibacter halioticoli</name>
    <dbReference type="NCBI Taxonomy" id="2986804"/>
    <lineage>
        <taxon>Bacteria</taxon>
        <taxon>Pseudomonadati</taxon>
        <taxon>Pseudomonadota</taxon>
        <taxon>Alphaproteobacteria</taxon>
        <taxon>Rhodobacterales</taxon>
        <taxon>Paracoccaceae</taxon>
        <taxon>Halocynthiibacter</taxon>
    </lineage>
</organism>
<evidence type="ECO:0000256" key="2">
    <source>
        <dbReference type="SAM" id="SignalP"/>
    </source>
</evidence>
<dbReference type="SUPFAM" id="SSF48452">
    <property type="entry name" value="TPR-like"/>
    <property type="match status" value="3"/>
</dbReference>
<keyword evidence="1" id="KW-0802">TPR repeat</keyword>
<name>A0AAE3IW12_9RHOB</name>
<feature type="signal peptide" evidence="2">
    <location>
        <begin position="1"/>
        <end position="24"/>
    </location>
</feature>
<dbReference type="PANTHER" id="PTHR12558">
    <property type="entry name" value="CELL DIVISION CYCLE 16,23,27"/>
    <property type="match status" value="1"/>
</dbReference>
<dbReference type="RefSeq" id="WP_263952056.1">
    <property type="nucleotide sequence ID" value="NZ_JAOYFC010000001.1"/>
</dbReference>
<evidence type="ECO:0000313" key="4">
    <source>
        <dbReference type="Proteomes" id="UP001208041"/>
    </source>
</evidence>
<feature type="chain" id="PRO_5042076244" evidence="2">
    <location>
        <begin position="25"/>
        <end position="563"/>
    </location>
</feature>
<proteinExistence type="predicted"/>
<keyword evidence="2" id="KW-0732">Signal</keyword>
<dbReference type="Gene3D" id="1.25.40.10">
    <property type="entry name" value="Tetratricopeptide repeat domain"/>
    <property type="match status" value="3"/>
</dbReference>
<dbReference type="Proteomes" id="UP001208041">
    <property type="component" value="Unassembled WGS sequence"/>
</dbReference>
<accession>A0AAE3IW12</accession>
<feature type="repeat" description="TPR" evidence="1">
    <location>
        <begin position="398"/>
        <end position="431"/>
    </location>
</feature>
<feature type="repeat" description="TPR" evidence="1">
    <location>
        <begin position="360"/>
        <end position="393"/>
    </location>
</feature>
<evidence type="ECO:0000256" key="1">
    <source>
        <dbReference type="PROSITE-ProRule" id="PRU00339"/>
    </source>
</evidence>
<dbReference type="InterPro" id="IPR019734">
    <property type="entry name" value="TPR_rpt"/>
</dbReference>
<dbReference type="InterPro" id="IPR011990">
    <property type="entry name" value="TPR-like_helical_dom_sf"/>
</dbReference>
<dbReference type="SMART" id="SM00028">
    <property type="entry name" value="TPR"/>
    <property type="match status" value="5"/>
</dbReference>
<dbReference type="PROSITE" id="PS50005">
    <property type="entry name" value="TPR"/>
    <property type="match status" value="2"/>
</dbReference>
<dbReference type="AlphaFoldDB" id="A0AAE3IW12"/>
<keyword evidence="4" id="KW-1185">Reference proteome</keyword>
<dbReference type="EMBL" id="JAOYFC010000001">
    <property type="protein sequence ID" value="MCV6823222.1"/>
    <property type="molecule type" value="Genomic_DNA"/>
</dbReference>